<dbReference type="InterPro" id="IPR025110">
    <property type="entry name" value="AMP-bd_C"/>
</dbReference>
<dbReference type="InterPro" id="IPR042099">
    <property type="entry name" value="ANL_N_sf"/>
</dbReference>
<proteinExistence type="predicted"/>
<feature type="domain" description="AMP-binding enzyme C-terminal" evidence="2">
    <location>
        <begin position="328"/>
        <end position="405"/>
    </location>
</feature>
<dbReference type="Gene3D" id="3.40.50.12780">
    <property type="entry name" value="N-terminal domain of ligase-like"/>
    <property type="match status" value="1"/>
</dbReference>
<dbReference type="PANTHER" id="PTHR43767:SF1">
    <property type="entry name" value="NONRIBOSOMAL PEPTIDE SYNTHASE PES1 (EUROFUNG)-RELATED"/>
    <property type="match status" value="1"/>
</dbReference>
<dbReference type="InterPro" id="IPR050237">
    <property type="entry name" value="ATP-dep_AMP-bd_enzyme"/>
</dbReference>
<dbReference type="PANTHER" id="PTHR43767">
    <property type="entry name" value="LONG-CHAIN-FATTY-ACID--COA LIGASE"/>
    <property type="match status" value="1"/>
</dbReference>
<evidence type="ECO:0000259" key="2">
    <source>
        <dbReference type="Pfam" id="PF13193"/>
    </source>
</evidence>
<evidence type="ECO:0000313" key="4">
    <source>
        <dbReference type="Proteomes" id="UP000191240"/>
    </source>
</evidence>
<dbReference type="EMBL" id="FQYW01000023">
    <property type="protein sequence ID" value="SHJ00490.1"/>
    <property type="molecule type" value="Genomic_DNA"/>
</dbReference>
<dbReference type="Pfam" id="PF00501">
    <property type="entry name" value="AMP-binding"/>
    <property type="match status" value="1"/>
</dbReference>
<sequence length="409" mass="46902">MEYFWQDEQRNILKSREEFIEDLRKIQSINLYNCEQNPYDMMLQLVASMLYGKETYLLDDNFSASELLSLGISATDTSKVYYIDNPVRIKNFSDIVSAIQSNNWRVWLFTSGTTGLPKKVCHGYGSLGRNVRYNERHNKDVWAFAYKMSHMAGVQVLLQALVNNNTIVYIFEDSPQNVVKIIKRAACTNISATPTFYRNLLPFISEDLPAVKHITLGGEKYDENLCNKLHQLIPGAKIHNIYASTETGSILASHGNKFSILPEYKQWIKISPDNELCIHKSLLGDFSCADDWYNTHDLVEIDENGFLRFLSRKSDLINVGGYKVNPLEVENLIQQVDGVEDCLVKGKKNSVLGSVLEVDVVVNSRYDAKTMKTNIMDRLKKELQPFKIPRIYHFVETIEKTRSGKKVRK</sequence>
<name>A0A1M6FS66_9FIRM</name>
<dbReference type="Proteomes" id="UP000191240">
    <property type="component" value="Unassembled WGS sequence"/>
</dbReference>
<dbReference type="GO" id="GO:0016878">
    <property type="term" value="F:acid-thiol ligase activity"/>
    <property type="evidence" value="ECO:0007669"/>
    <property type="project" value="UniProtKB-ARBA"/>
</dbReference>
<dbReference type="SUPFAM" id="SSF56801">
    <property type="entry name" value="Acetyl-CoA synthetase-like"/>
    <property type="match status" value="1"/>
</dbReference>
<evidence type="ECO:0000313" key="3">
    <source>
        <dbReference type="EMBL" id="SHJ00490.1"/>
    </source>
</evidence>
<protein>
    <submittedName>
        <fullName evidence="3">AMP-binding enzyme C-terminal domain-containing protein</fullName>
    </submittedName>
</protein>
<evidence type="ECO:0000259" key="1">
    <source>
        <dbReference type="Pfam" id="PF00501"/>
    </source>
</evidence>
<dbReference type="Gene3D" id="3.30.300.30">
    <property type="match status" value="1"/>
</dbReference>
<gene>
    <name evidence="3" type="ORF">SAMN02745671_02374</name>
</gene>
<feature type="domain" description="AMP-dependent synthetase/ligase" evidence="1">
    <location>
        <begin position="95"/>
        <end position="253"/>
    </location>
</feature>
<dbReference type="CDD" id="cd04433">
    <property type="entry name" value="AFD_class_I"/>
    <property type="match status" value="1"/>
</dbReference>
<reference evidence="3 4" key="1">
    <citation type="submission" date="2016-11" db="EMBL/GenBank/DDBJ databases">
        <authorList>
            <person name="Jaros S."/>
            <person name="Januszkiewicz K."/>
            <person name="Wedrychowicz H."/>
        </authorList>
    </citation>
    <scope>NUCLEOTIDE SEQUENCE [LARGE SCALE GENOMIC DNA]</scope>
    <source>
        <strain evidence="3 4">DSM 3074</strain>
    </source>
</reference>
<dbReference type="InterPro" id="IPR045851">
    <property type="entry name" value="AMP-bd_C_sf"/>
</dbReference>
<organism evidence="3 4">
    <name type="scientific">Anaerovibrio lipolyticus DSM 3074</name>
    <dbReference type="NCBI Taxonomy" id="1120997"/>
    <lineage>
        <taxon>Bacteria</taxon>
        <taxon>Bacillati</taxon>
        <taxon>Bacillota</taxon>
        <taxon>Negativicutes</taxon>
        <taxon>Selenomonadales</taxon>
        <taxon>Selenomonadaceae</taxon>
        <taxon>Anaerovibrio</taxon>
    </lineage>
</organism>
<dbReference type="AlphaFoldDB" id="A0A1M6FS66"/>
<dbReference type="InterPro" id="IPR000873">
    <property type="entry name" value="AMP-dep_synth/lig_dom"/>
</dbReference>
<accession>A0A1M6FS66</accession>
<dbReference type="Pfam" id="PF13193">
    <property type="entry name" value="AMP-binding_C"/>
    <property type="match status" value="1"/>
</dbReference>